<keyword evidence="5 7" id="KW-1133">Transmembrane helix</keyword>
<feature type="transmembrane region" description="Helical" evidence="7">
    <location>
        <begin position="174"/>
        <end position="194"/>
    </location>
</feature>
<dbReference type="PANTHER" id="PTHR23513:SF11">
    <property type="entry name" value="STAPHYLOFERRIN A TRANSPORTER"/>
    <property type="match status" value="1"/>
</dbReference>
<evidence type="ECO:0000256" key="6">
    <source>
        <dbReference type="ARBA" id="ARBA00023136"/>
    </source>
</evidence>
<gene>
    <name evidence="8" type="ORF">HYR64_00545</name>
</gene>
<keyword evidence="6 7" id="KW-0472">Membrane</keyword>
<comment type="subcellular location">
    <subcellularLocation>
        <location evidence="1">Cell membrane</location>
        <topology evidence="1">Multi-pass membrane protein</topology>
    </subcellularLocation>
</comment>
<keyword evidence="2" id="KW-0813">Transport</keyword>
<evidence type="ECO:0000313" key="9">
    <source>
        <dbReference type="Proteomes" id="UP000727962"/>
    </source>
</evidence>
<dbReference type="SUPFAM" id="SSF103473">
    <property type="entry name" value="MFS general substrate transporter"/>
    <property type="match status" value="1"/>
</dbReference>
<dbReference type="Pfam" id="PF05977">
    <property type="entry name" value="MFS_3"/>
    <property type="match status" value="1"/>
</dbReference>
<keyword evidence="3" id="KW-1003">Cell membrane</keyword>
<dbReference type="InterPro" id="IPR010290">
    <property type="entry name" value="TM_effector"/>
</dbReference>
<dbReference type="Proteomes" id="UP000727962">
    <property type="component" value="Unassembled WGS sequence"/>
</dbReference>
<organism evidence="8 9">
    <name type="scientific">Fimbriimonas ginsengisoli</name>
    <dbReference type="NCBI Taxonomy" id="1005039"/>
    <lineage>
        <taxon>Bacteria</taxon>
        <taxon>Bacillati</taxon>
        <taxon>Armatimonadota</taxon>
        <taxon>Fimbriimonadia</taxon>
        <taxon>Fimbriimonadales</taxon>
        <taxon>Fimbriimonadaceae</taxon>
        <taxon>Fimbriimonas</taxon>
    </lineage>
</organism>
<name>A0A931PUV6_FIMGI</name>
<dbReference type="GO" id="GO:0005886">
    <property type="term" value="C:plasma membrane"/>
    <property type="evidence" value="ECO:0007669"/>
    <property type="project" value="UniProtKB-SubCell"/>
</dbReference>
<evidence type="ECO:0000256" key="4">
    <source>
        <dbReference type="ARBA" id="ARBA00022692"/>
    </source>
</evidence>
<feature type="transmembrane region" description="Helical" evidence="7">
    <location>
        <begin position="379"/>
        <end position="399"/>
    </location>
</feature>
<feature type="transmembrane region" description="Helical" evidence="7">
    <location>
        <begin position="264"/>
        <end position="285"/>
    </location>
</feature>
<dbReference type="InterPro" id="IPR036259">
    <property type="entry name" value="MFS_trans_sf"/>
</dbReference>
<dbReference type="PANTHER" id="PTHR23513">
    <property type="entry name" value="INTEGRAL MEMBRANE EFFLUX PROTEIN-RELATED"/>
    <property type="match status" value="1"/>
</dbReference>
<sequence length="425" mass="45307">MFPKQVLSISAFRALWLGQAISQLGDSFYYVVNAFMIKKLTGSAAMVGFNGVLECLPFLLIGPFAGVLADRLDRRRIMIASDLACFLTLLGLGLVVFLRPVPPVEAILATSALMFIARSFFLPSKNAAIPSIVPQDLLLKANAASAFTQNFVPMIGLALSAGVLGILYSISTTWFFLSAILVNSLSFLGSALFVRQLPALRAERTDRPKSAMKELRAGLGYVRHNHLLKLLVIQGALINLMVAPFFVAYVAANEAWFGGKPQTLSWLEFTFFAGMIGGSVAVGAMKSKRVGAPYMIGLAVVGLTVAAMGLVKSLPLWVVWNLLAGLGLPFAQIPVQSYVQATVPDAFRGRVQSVFSMAGIGMQPLGLALGGVMVDRIGLVASFLVMGLGMSAPLLIGALDHDFRSARLPEHEAPYDVAGDPVAAS</sequence>
<accession>A0A931PUV6</accession>
<dbReference type="Gene3D" id="1.20.1250.20">
    <property type="entry name" value="MFS general substrate transporter like domains"/>
    <property type="match status" value="1"/>
</dbReference>
<reference evidence="8" key="1">
    <citation type="submission" date="2020-07" db="EMBL/GenBank/DDBJ databases">
        <title>Huge and variable diversity of episymbiotic CPR bacteria and DPANN archaea in groundwater ecosystems.</title>
        <authorList>
            <person name="He C.Y."/>
            <person name="Keren R."/>
            <person name="Whittaker M."/>
            <person name="Farag I.F."/>
            <person name="Doudna J."/>
            <person name="Cate J.H.D."/>
            <person name="Banfield J.F."/>
        </authorList>
    </citation>
    <scope>NUCLEOTIDE SEQUENCE</scope>
    <source>
        <strain evidence="8">NC_groundwater_17_Pr7_B-0.1um_64_12</strain>
    </source>
</reference>
<feature type="transmembrane region" description="Helical" evidence="7">
    <location>
        <begin position="46"/>
        <end position="65"/>
    </location>
</feature>
<dbReference type="AlphaFoldDB" id="A0A931PUV6"/>
<evidence type="ECO:0000256" key="3">
    <source>
        <dbReference type="ARBA" id="ARBA00022475"/>
    </source>
</evidence>
<feature type="transmembrane region" description="Helical" evidence="7">
    <location>
        <begin position="230"/>
        <end position="252"/>
    </location>
</feature>
<feature type="transmembrane region" description="Helical" evidence="7">
    <location>
        <begin position="77"/>
        <end position="98"/>
    </location>
</feature>
<evidence type="ECO:0000313" key="8">
    <source>
        <dbReference type="EMBL" id="MBI1755580.1"/>
    </source>
</evidence>
<feature type="transmembrane region" description="Helical" evidence="7">
    <location>
        <begin position="292"/>
        <end position="311"/>
    </location>
</feature>
<feature type="transmembrane region" description="Helical" evidence="7">
    <location>
        <begin position="351"/>
        <end position="373"/>
    </location>
</feature>
<dbReference type="CDD" id="cd06173">
    <property type="entry name" value="MFS_MefA_like"/>
    <property type="match status" value="1"/>
</dbReference>
<dbReference type="EMBL" id="JACOSL010000003">
    <property type="protein sequence ID" value="MBI1755580.1"/>
    <property type="molecule type" value="Genomic_DNA"/>
</dbReference>
<evidence type="ECO:0000256" key="7">
    <source>
        <dbReference type="SAM" id="Phobius"/>
    </source>
</evidence>
<proteinExistence type="predicted"/>
<evidence type="ECO:0000256" key="2">
    <source>
        <dbReference type="ARBA" id="ARBA00022448"/>
    </source>
</evidence>
<feature type="transmembrane region" description="Helical" evidence="7">
    <location>
        <begin position="143"/>
        <end position="168"/>
    </location>
</feature>
<protein>
    <submittedName>
        <fullName evidence="8">MFS transporter</fullName>
    </submittedName>
</protein>
<feature type="transmembrane region" description="Helical" evidence="7">
    <location>
        <begin position="317"/>
        <end position="339"/>
    </location>
</feature>
<evidence type="ECO:0000256" key="1">
    <source>
        <dbReference type="ARBA" id="ARBA00004651"/>
    </source>
</evidence>
<evidence type="ECO:0000256" key="5">
    <source>
        <dbReference type="ARBA" id="ARBA00022989"/>
    </source>
</evidence>
<comment type="caution">
    <text evidence="8">The sequence shown here is derived from an EMBL/GenBank/DDBJ whole genome shotgun (WGS) entry which is preliminary data.</text>
</comment>
<keyword evidence="4 7" id="KW-0812">Transmembrane</keyword>